<dbReference type="EMBL" id="BRYA01000520">
    <property type="protein sequence ID" value="GMI20756.1"/>
    <property type="molecule type" value="Genomic_DNA"/>
</dbReference>
<dbReference type="Pfam" id="PF00886">
    <property type="entry name" value="Ribosomal_S16"/>
    <property type="match status" value="1"/>
</dbReference>
<dbReference type="NCBIfam" id="TIGR00002">
    <property type="entry name" value="S16"/>
    <property type="match status" value="1"/>
</dbReference>
<dbReference type="Gene3D" id="3.30.1320.10">
    <property type="match status" value="1"/>
</dbReference>
<organism evidence="4 5">
    <name type="scientific">Triparma columacea</name>
    <dbReference type="NCBI Taxonomy" id="722753"/>
    <lineage>
        <taxon>Eukaryota</taxon>
        <taxon>Sar</taxon>
        <taxon>Stramenopiles</taxon>
        <taxon>Ochrophyta</taxon>
        <taxon>Bolidophyceae</taxon>
        <taxon>Parmales</taxon>
        <taxon>Triparmaceae</taxon>
        <taxon>Triparma</taxon>
    </lineage>
</organism>
<dbReference type="PANTHER" id="PTHR12919">
    <property type="entry name" value="30S RIBOSOMAL PROTEIN S16"/>
    <property type="match status" value="1"/>
</dbReference>
<name>A0A9W7L203_9STRA</name>
<comment type="caution">
    <text evidence="4">The sequence shown here is derived from an EMBL/GenBank/DDBJ whole genome shotgun (WGS) entry which is preliminary data.</text>
</comment>
<keyword evidence="2" id="KW-0689">Ribosomal protein</keyword>
<dbReference type="PANTHER" id="PTHR12919:SF20">
    <property type="entry name" value="SMALL RIBOSOMAL SUBUNIT PROTEIN BS16M"/>
    <property type="match status" value="1"/>
</dbReference>
<comment type="similarity">
    <text evidence="1">Belongs to the bacterial ribosomal protein bS16 family.</text>
</comment>
<dbReference type="GO" id="GO:0003735">
    <property type="term" value="F:structural constituent of ribosome"/>
    <property type="evidence" value="ECO:0007669"/>
    <property type="project" value="InterPro"/>
</dbReference>
<dbReference type="GO" id="GO:0015935">
    <property type="term" value="C:small ribosomal subunit"/>
    <property type="evidence" value="ECO:0007669"/>
    <property type="project" value="TreeGrafter"/>
</dbReference>
<evidence type="ECO:0000313" key="5">
    <source>
        <dbReference type="Proteomes" id="UP001165065"/>
    </source>
</evidence>
<evidence type="ECO:0008006" key="6">
    <source>
        <dbReference type="Google" id="ProtNLM"/>
    </source>
</evidence>
<dbReference type="InterPro" id="IPR023803">
    <property type="entry name" value="Ribosomal_bS16_dom_sf"/>
</dbReference>
<dbReference type="OrthoDB" id="407221at2759"/>
<keyword evidence="5" id="KW-1185">Reference proteome</keyword>
<dbReference type="GO" id="GO:0032543">
    <property type="term" value="P:mitochondrial translation"/>
    <property type="evidence" value="ECO:0007669"/>
    <property type="project" value="TreeGrafter"/>
</dbReference>
<evidence type="ECO:0000313" key="4">
    <source>
        <dbReference type="EMBL" id="GMI20756.1"/>
    </source>
</evidence>
<proteinExistence type="inferred from homology"/>
<dbReference type="HAMAP" id="MF_00385">
    <property type="entry name" value="Ribosomal_bS16"/>
    <property type="match status" value="1"/>
</dbReference>
<evidence type="ECO:0000256" key="2">
    <source>
        <dbReference type="ARBA" id="ARBA00022980"/>
    </source>
</evidence>
<dbReference type="GO" id="GO:0005739">
    <property type="term" value="C:mitochondrion"/>
    <property type="evidence" value="ECO:0007669"/>
    <property type="project" value="GOC"/>
</dbReference>
<evidence type="ECO:0000256" key="1">
    <source>
        <dbReference type="ARBA" id="ARBA00006668"/>
    </source>
</evidence>
<protein>
    <recommendedName>
        <fullName evidence="6">Ribosomal protein S16</fullName>
    </recommendedName>
</protein>
<keyword evidence="3" id="KW-0687">Ribonucleoprotein</keyword>
<dbReference type="InterPro" id="IPR000307">
    <property type="entry name" value="Ribosomal_bS16"/>
</dbReference>
<gene>
    <name evidence="4" type="ORF">TrCOL_g9745</name>
</gene>
<dbReference type="SUPFAM" id="SSF54565">
    <property type="entry name" value="Ribosomal protein S16"/>
    <property type="match status" value="1"/>
</dbReference>
<accession>A0A9W7L203</accession>
<reference evidence="5" key="1">
    <citation type="journal article" date="2023" name="Commun. Biol.">
        <title>Genome analysis of Parmales, the sister group of diatoms, reveals the evolutionary specialization of diatoms from phago-mixotrophs to photoautotrophs.</title>
        <authorList>
            <person name="Ban H."/>
            <person name="Sato S."/>
            <person name="Yoshikawa S."/>
            <person name="Yamada K."/>
            <person name="Nakamura Y."/>
            <person name="Ichinomiya M."/>
            <person name="Sato N."/>
            <person name="Blanc-Mathieu R."/>
            <person name="Endo H."/>
            <person name="Kuwata A."/>
            <person name="Ogata H."/>
        </authorList>
    </citation>
    <scope>NUCLEOTIDE SEQUENCE [LARGE SCALE GENOMIC DNA]</scope>
</reference>
<evidence type="ECO:0000256" key="3">
    <source>
        <dbReference type="ARBA" id="ARBA00023274"/>
    </source>
</evidence>
<sequence length="146" mass="16154">MVVRIRLQRFGRKNRPFYRIVSCDSRSPRDGRFLQILGTYNPLPSTDGTKEVRLDLEKCRYWLSVGAQPSDTVRRLFGMFGVAPVKVNKYQRESGVKKSERSFSTAACTNTDGEGAGGGGEALGGWIRLMGLRGGAQGFVMANMVK</sequence>
<dbReference type="Proteomes" id="UP001165065">
    <property type="component" value="Unassembled WGS sequence"/>
</dbReference>
<dbReference type="AlphaFoldDB" id="A0A9W7L203"/>